<sequence length="51" mass="6167">MDRKENKFVNSLKFKEVGDKEEKMRNMKYFGHIKRLDSLVKLILNVKILNK</sequence>
<organism evidence="1">
    <name type="scientific">Arion vulgaris</name>
    <dbReference type="NCBI Taxonomy" id="1028688"/>
    <lineage>
        <taxon>Eukaryota</taxon>
        <taxon>Metazoa</taxon>
        <taxon>Spiralia</taxon>
        <taxon>Lophotrochozoa</taxon>
        <taxon>Mollusca</taxon>
        <taxon>Gastropoda</taxon>
        <taxon>Heterobranchia</taxon>
        <taxon>Euthyneura</taxon>
        <taxon>Panpulmonata</taxon>
        <taxon>Eupulmonata</taxon>
        <taxon>Stylommatophora</taxon>
        <taxon>Helicina</taxon>
        <taxon>Arionoidea</taxon>
        <taxon>Arionidae</taxon>
        <taxon>Arion</taxon>
    </lineage>
</organism>
<reference evidence="1" key="1">
    <citation type="submission" date="2014-12" db="EMBL/GenBank/DDBJ databases">
        <title>Insight into the proteome of Arion vulgaris.</title>
        <authorList>
            <person name="Aradska J."/>
            <person name="Bulat T."/>
            <person name="Smidak R."/>
            <person name="Sarate P."/>
            <person name="Gangsoo J."/>
            <person name="Sialana F."/>
            <person name="Bilban M."/>
            <person name="Lubec G."/>
        </authorList>
    </citation>
    <scope>NUCLEOTIDE SEQUENCE</scope>
    <source>
        <tissue evidence="1">Skin</tissue>
    </source>
</reference>
<proteinExistence type="predicted"/>
<gene>
    <name evidence="1" type="primary">ORF161478</name>
</gene>
<name>A0A0B7B365_9EUPU</name>
<evidence type="ECO:0000313" key="1">
    <source>
        <dbReference type="EMBL" id="CEK87799.1"/>
    </source>
</evidence>
<protein>
    <submittedName>
        <fullName evidence="1">Uncharacterized protein</fullName>
    </submittedName>
</protein>
<dbReference type="AlphaFoldDB" id="A0A0B7B365"/>
<accession>A0A0B7B365</accession>
<dbReference type="EMBL" id="HACG01040934">
    <property type="protein sequence ID" value="CEK87799.1"/>
    <property type="molecule type" value="Transcribed_RNA"/>
</dbReference>